<evidence type="ECO:0000313" key="3">
    <source>
        <dbReference type="Proteomes" id="UP000694621"/>
    </source>
</evidence>
<name>A0A8B9RCQ0_ASTMX</name>
<evidence type="ECO:0000313" key="2">
    <source>
        <dbReference type="Ensembl" id="ENSAMXP00005033218.1"/>
    </source>
</evidence>
<feature type="region of interest" description="Disordered" evidence="1">
    <location>
        <begin position="69"/>
        <end position="95"/>
    </location>
</feature>
<organism evidence="2 3">
    <name type="scientific">Astyanax mexicanus</name>
    <name type="common">Blind cave fish</name>
    <name type="synonym">Astyanax fasciatus mexicanus</name>
    <dbReference type="NCBI Taxonomy" id="7994"/>
    <lineage>
        <taxon>Eukaryota</taxon>
        <taxon>Metazoa</taxon>
        <taxon>Chordata</taxon>
        <taxon>Craniata</taxon>
        <taxon>Vertebrata</taxon>
        <taxon>Euteleostomi</taxon>
        <taxon>Actinopterygii</taxon>
        <taxon>Neopterygii</taxon>
        <taxon>Teleostei</taxon>
        <taxon>Ostariophysi</taxon>
        <taxon>Characiformes</taxon>
        <taxon>Characoidei</taxon>
        <taxon>Acestrorhamphidae</taxon>
        <taxon>Acestrorhamphinae</taxon>
        <taxon>Astyanax</taxon>
    </lineage>
</organism>
<evidence type="ECO:0000256" key="1">
    <source>
        <dbReference type="SAM" id="MobiDB-lite"/>
    </source>
</evidence>
<dbReference type="Ensembl" id="ENSAMXT00005036296.1">
    <property type="protein sequence ID" value="ENSAMXP00005033218.1"/>
    <property type="gene ID" value="ENSAMXG00005016151.1"/>
</dbReference>
<proteinExistence type="predicted"/>
<accession>A0A8B9RCQ0</accession>
<protein>
    <submittedName>
        <fullName evidence="2">Uncharacterized protein</fullName>
    </submittedName>
</protein>
<sequence length="95" mass="10402">MGESCALCIDQLFRAGCCPVVSGSPVLTHLDDVVEDGVSEVQQRFLVELLAVDDPHLLEEGGLAALPRAQQQDLHQPPHRAPLTPRAMCHRRPSR</sequence>
<reference evidence="2" key="1">
    <citation type="submission" date="2025-08" db="UniProtKB">
        <authorList>
            <consortium name="Ensembl"/>
        </authorList>
    </citation>
    <scope>IDENTIFICATION</scope>
</reference>
<dbReference type="AlphaFoldDB" id="A0A8B9RCQ0"/>
<dbReference type="Proteomes" id="UP000694621">
    <property type="component" value="Unplaced"/>
</dbReference>
<dbReference type="OrthoDB" id="10601277at2759"/>